<dbReference type="Proteomes" id="UP000239504">
    <property type="component" value="Unassembled WGS sequence"/>
</dbReference>
<protein>
    <recommendedName>
        <fullName evidence="4">SMP-30/Gluconolactonase/LRE-like region domain-containing protein</fullName>
    </recommendedName>
</protein>
<dbReference type="RefSeq" id="WP_104831957.1">
    <property type="nucleotide sequence ID" value="NZ_PJCH01000016.1"/>
</dbReference>
<feature type="domain" description="SMP-30/Gluconolactonase/LRE-like region" evidence="4">
    <location>
        <begin position="19"/>
        <end position="255"/>
    </location>
</feature>
<proteinExistence type="predicted"/>
<reference evidence="5 6" key="1">
    <citation type="submission" date="2017-12" db="EMBL/GenBank/DDBJ databases">
        <authorList>
            <person name="Hurst M.R.H."/>
        </authorList>
    </citation>
    <scope>NUCLEOTIDE SEQUENCE [LARGE SCALE GENOMIC DNA]</scope>
    <source>
        <strain evidence="5 6">SY-3-19</strain>
    </source>
</reference>
<comment type="cofactor">
    <cofactor evidence="3">
        <name>Zn(2+)</name>
        <dbReference type="ChEBI" id="CHEBI:29105"/>
    </cofactor>
    <text evidence="3">Binds 1 divalent metal cation per subunit.</text>
</comment>
<dbReference type="AlphaFoldDB" id="A0A2S7K073"/>
<keyword evidence="1" id="KW-0378">Hydrolase</keyword>
<dbReference type="InterPro" id="IPR005511">
    <property type="entry name" value="SMP-30"/>
</dbReference>
<dbReference type="PANTHER" id="PTHR47572:SF4">
    <property type="entry name" value="LACTONASE DRP35"/>
    <property type="match status" value="1"/>
</dbReference>
<dbReference type="PANTHER" id="PTHR47572">
    <property type="entry name" value="LIPOPROTEIN-RELATED"/>
    <property type="match status" value="1"/>
</dbReference>
<dbReference type="InterPro" id="IPR013658">
    <property type="entry name" value="SGL"/>
</dbReference>
<evidence type="ECO:0000313" key="6">
    <source>
        <dbReference type="Proteomes" id="UP000239504"/>
    </source>
</evidence>
<keyword evidence="3" id="KW-0479">Metal-binding</keyword>
<comment type="caution">
    <text evidence="5">The sequence shown here is derived from an EMBL/GenBank/DDBJ whole genome shotgun (WGS) entry which is preliminary data.</text>
</comment>
<dbReference type="PRINTS" id="PR01790">
    <property type="entry name" value="SMP30FAMILY"/>
</dbReference>
<accession>A0A2S7K073</accession>
<dbReference type="OrthoDB" id="2633250at2"/>
<evidence type="ECO:0000256" key="1">
    <source>
        <dbReference type="ARBA" id="ARBA00022801"/>
    </source>
</evidence>
<dbReference type="Gene3D" id="2.120.10.30">
    <property type="entry name" value="TolB, C-terminal domain"/>
    <property type="match status" value="1"/>
</dbReference>
<feature type="binding site" evidence="3">
    <location>
        <position position="103"/>
    </location>
    <ligand>
        <name>substrate</name>
    </ligand>
</feature>
<feature type="active site" description="Proton donor/acceptor" evidence="2">
    <location>
        <position position="199"/>
    </location>
</feature>
<dbReference type="GO" id="GO:0046872">
    <property type="term" value="F:metal ion binding"/>
    <property type="evidence" value="ECO:0007669"/>
    <property type="project" value="UniProtKB-KW"/>
</dbReference>
<keyword evidence="3" id="KW-0862">Zinc</keyword>
<evidence type="ECO:0000256" key="3">
    <source>
        <dbReference type="PIRSR" id="PIRSR605511-2"/>
    </source>
</evidence>
<evidence type="ECO:0000313" key="5">
    <source>
        <dbReference type="EMBL" id="PQA85904.1"/>
    </source>
</evidence>
<dbReference type="GO" id="GO:0016787">
    <property type="term" value="F:hydrolase activity"/>
    <property type="evidence" value="ECO:0007669"/>
    <property type="project" value="UniProtKB-KW"/>
</dbReference>
<organism evidence="5 6">
    <name type="scientific">Hyphococcus luteus</name>
    <dbReference type="NCBI Taxonomy" id="2058213"/>
    <lineage>
        <taxon>Bacteria</taxon>
        <taxon>Pseudomonadati</taxon>
        <taxon>Pseudomonadota</taxon>
        <taxon>Alphaproteobacteria</taxon>
        <taxon>Parvularculales</taxon>
        <taxon>Parvularculaceae</taxon>
        <taxon>Hyphococcus</taxon>
    </lineage>
</organism>
<dbReference type="Pfam" id="PF08450">
    <property type="entry name" value="SGL"/>
    <property type="match status" value="1"/>
</dbReference>
<evidence type="ECO:0000256" key="2">
    <source>
        <dbReference type="PIRSR" id="PIRSR605511-1"/>
    </source>
</evidence>
<feature type="binding site" evidence="3">
    <location>
        <position position="199"/>
    </location>
    <ligand>
        <name>a divalent metal cation</name>
        <dbReference type="ChEBI" id="CHEBI:60240"/>
    </ligand>
</feature>
<sequence length="286" mass="30751">MREILKTISCHTIVDSLVFGEAPRWRDGFLWASDMFGGRIVRVDEAGRVETVLETETPSGLGWLPDGRLVFVSMKACELKVFDGVRAKTYADLSALCPNKSLNDMVVDAKGGAYVGNTGCNLFEALDPQPTNLVYVHREQLRTVADDLIFPNGMIITPGGETLIVAETFAHRLTAFDIESDGSLSGRRVFADLGERTPDGICLDEQGAVWVSSSETGEFVRVLEGGEVTHKIDSDASFAAACALGGAGRKRLFMMATLATPAEILSGRSRARIDVAQVEIPGAGPP</sequence>
<name>A0A2S7K073_9PROT</name>
<dbReference type="InterPro" id="IPR051262">
    <property type="entry name" value="SMP-30/CGR1_Lactonase"/>
</dbReference>
<gene>
    <name evidence="5" type="ORF">CW354_20465</name>
</gene>
<feature type="binding site" evidence="3">
    <location>
        <position position="21"/>
    </location>
    <ligand>
        <name>a divalent metal cation</name>
        <dbReference type="ChEBI" id="CHEBI:60240"/>
    </ligand>
</feature>
<feature type="binding site" evidence="3">
    <location>
        <position position="152"/>
    </location>
    <ligand>
        <name>a divalent metal cation</name>
        <dbReference type="ChEBI" id="CHEBI:60240"/>
    </ligand>
</feature>
<dbReference type="SUPFAM" id="SSF63829">
    <property type="entry name" value="Calcium-dependent phosphotriesterase"/>
    <property type="match status" value="1"/>
</dbReference>
<keyword evidence="6" id="KW-1185">Reference proteome</keyword>
<dbReference type="InterPro" id="IPR011042">
    <property type="entry name" value="6-blade_b-propeller_TolB-like"/>
</dbReference>
<evidence type="ECO:0000259" key="4">
    <source>
        <dbReference type="Pfam" id="PF08450"/>
    </source>
</evidence>
<dbReference type="EMBL" id="PJCH01000016">
    <property type="protein sequence ID" value="PQA85904.1"/>
    <property type="molecule type" value="Genomic_DNA"/>
</dbReference>